<organism evidence="8 9">
    <name type="scientific">Ancylobacter oerskovii</name>
    <dbReference type="NCBI Taxonomy" id="459519"/>
    <lineage>
        <taxon>Bacteria</taxon>
        <taxon>Pseudomonadati</taxon>
        <taxon>Pseudomonadota</taxon>
        <taxon>Alphaproteobacteria</taxon>
        <taxon>Hyphomicrobiales</taxon>
        <taxon>Xanthobacteraceae</taxon>
        <taxon>Ancylobacter</taxon>
    </lineage>
</organism>
<keyword evidence="4 6" id="KW-1133">Transmembrane helix</keyword>
<feature type="domain" description="EamA" evidence="7">
    <location>
        <begin position="26"/>
        <end position="157"/>
    </location>
</feature>
<dbReference type="PANTHER" id="PTHR22911:SF6">
    <property type="entry name" value="SOLUTE CARRIER FAMILY 35 MEMBER G1"/>
    <property type="match status" value="1"/>
</dbReference>
<keyword evidence="5 6" id="KW-0472">Membrane</keyword>
<feature type="transmembrane region" description="Helical" evidence="6">
    <location>
        <begin position="163"/>
        <end position="185"/>
    </location>
</feature>
<comment type="similarity">
    <text evidence="2">Belongs to the drug/metabolite transporter (DMT) superfamily. 10 TMS drug/metabolite exporter (DME) (TC 2.A.7.3) family.</text>
</comment>
<dbReference type="EMBL" id="JBHUHD010000001">
    <property type="protein sequence ID" value="MFD2140556.1"/>
    <property type="molecule type" value="Genomic_DNA"/>
</dbReference>
<comment type="caution">
    <text evidence="8">The sequence shown here is derived from an EMBL/GenBank/DDBJ whole genome shotgun (WGS) entry which is preliminary data.</text>
</comment>
<feature type="transmembrane region" description="Helical" evidence="6">
    <location>
        <begin position="278"/>
        <end position="296"/>
    </location>
</feature>
<feature type="transmembrane region" description="Helical" evidence="6">
    <location>
        <begin position="197"/>
        <end position="215"/>
    </location>
</feature>
<evidence type="ECO:0000259" key="7">
    <source>
        <dbReference type="Pfam" id="PF00892"/>
    </source>
</evidence>
<evidence type="ECO:0000256" key="4">
    <source>
        <dbReference type="ARBA" id="ARBA00022989"/>
    </source>
</evidence>
<dbReference type="Pfam" id="PF00892">
    <property type="entry name" value="EamA"/>
    <property type="match status" value="2"/>
</dbReference>
<comment type="subcellular location">
    <subcellularLocation>
        <location evidence="1">Membrane</location>
        <topology evidence="1">Multi-pass membrane protein</topology>
    </subcellularLocation>
</comment>
<dbReference type="SUPFAM" id="SSF103481">
    <property type="entry name" value="Multidrug resistance efflux transporter EmrE"/>
    <property type="match status" value="2"/>
</dbReference>
<evidence type="ECO:0000256" key="3">
    <source>
        <dbReference type="ARBA" id="ARBA00022692"/>
    </source>
</evidence>
<evidence type="ECO:0000313" key="8">
    <source>
        <dbReference type="EMBL" id="MFD2140556.1"/>
    </source>
</evidence>
<reference evidence="9" key="1">
    <citation type="journal article" date="2019" name="Int. J. Syst. Evol. Microbiol.">
        <title>The Global Catalogue of Microorganisms (GCM) 10K type strain sequencing project: providing services to taxonomists for standard genome sequencing and annotation.</title>
        <authorList>
            <consortium name="The Broad Institute Genomics Platform"/>
            <consortium name="The Broad Institute Genome Sequencing Center for Infectious Disease"/>
            <person name="Wu L."/>
            <person name="Ma J."/>
        </authorList>
    </citation>
    <scope>NUCLEOTIDE SEQUENCE [LARGE SCALE GENOMIC DNA]</scope>
    <source>
        <strain evidence="9">CCM 7435</strain>
    </source>
</reference>
<evidence type="ECO:0000313" key="9">
    <source>
        <dbReference type="Proteomes" id="UP001597299"/>
    </source>
</evidence>
<protein>
    <submittedName>
        <fullName evidence="8">DMT family transporter</fullName>
    </submittedName>
</protein>
<feature type="transmembrane region" description="Helical" evidence="6">
    <location>
        <begin position="54"/>
        <end position="77"/>
    </location>
</feature>
<feature type="transmembrane region" description="Helical" evidence="6">
    <location>
        <begin position="141"/>
        <end position="157"/>
    </location>
</feature>
<feature type="transmembrane region" description="Helical" evidence="6">
    <location>
        <begin position="25"/>
        <end position="48"/>
    </location>
</feature>
<feature type="transmembrane region" description="Helical" evidence="6">
    <location>
        <begin position="89"/>
        <end position="110"/>
    </location>
</feature>
<accession>A0ABW4YWM0</accession>
<feature type="transmembrane region" description="Helical" evidence="6">
    <location>
        <begin position="116"/>
        <end position="134"/>
    </location>
</feature>
<proteinExistence type="inferred from homology"/>
<evidence type="ECO:0000256" key="2">
    <source>
        <dbReference type="ARBA" id="ARBA00009853"/>
    </source>
</evidence>
<dbReference type="InterPro" id="IPR000620">
    <property type="entry name" value="EamA_dom"/>
</dbReference>
<keyword evidence="3 6" id="KW-0812">Transmembrane</keyword>
<feature type="domain" description="EamA" evidence="7">
    <location>
        <begin position="167"/>
        <end position="290"/>
    </location>
</feature>
<sequence>MRAGAAEQASAGEPASSGERTQRPWLAVLLMAAAMLCFTTLDTIMRALYAEHPLPMLVFVRNLVQVAALALLVPVIGPGFTRTRRVGIHILRGICLVLTTVFITLALGNLPMAQTYSITFSTPLMATVLAAVALGERPSTAQWVCIFIGLVGVVIVLDPQDFVFGPALLYPLAMAFFNAVLYVLTRYAGQQEGPLTLVFWASLAALAICLAGLPFYAVPIPLTACALLAVGGVAGTAAHLMITGACRLAPMAVVSPILYSQIVWAGLIGWLVFEEVPAAHVMMGSALIIACGIVTLRSRTT</sequence>
<evidence type="ECO:0000256" key="6">
    <source>
        <dbReference type="SAM" id="Phobius"/>
    </source>
</evidence>
<evidence type="ECO:0000256" key="5">
    <source>
        <dbReference type="ARBA" id="ARBA00023136"/>
    </source>
</evidence>
<dbReference type="RefSeq" id="WP_281418569.1">
    <property type="nucleotide sequence ID" value="NZ_JAHBGB010000031.1"/>
</dbReference>
<evidence type="ECO:0000256" key="1">
    <source>
        <dbReference type="ARBA" id="ARBA00004141"/>
    </source>
</evidence>
<keyword evidence="9" id="KW-1185">Reference proteome</keyword>
<feature type="transmembrane region" description="Helical" evidence="6">
    <location>
        <begin position="221"/>
        <end position="242"/>
    </location>
</feature>
<feature type="transmembrane region" description="Helical" evidence="6">
    <location>
        <begin position="249"/>
        <end position="272"/>
    </location>
</feature>
<dbReference type="InterPro" id="IPR037185">
    <property type="entry name" value="EmrE-like"/>
</dbReference>
<dbReference type="PANTHER" id="PTHR22911">
    <property type="entry name" value="ACYL-MALONYL CONDENSING ENZYME-RELATED"/>
    <property type="match status" value="1"/>
</dbReference>
<name>A0ABW4YWM0_9HYPH</name>
<gene>
    <name evidence="8" type="ORF">ACFSNC_09105</name>
</gene>
<dbReference type="Proteomes" id="UP001597299">
    <property type="component" value="Unassembled WGS sequence"/>
</dbReference>